<keyword evidence="7" id="KW-1185">Reference proteome</keyword>
<dbReference type="NCBIfam" id="TIGR00527">
    <property type="entry name" value="gcvH"/>
    <property type="match status" value="1"/>
</dbReference>
<dbReference type="Proteomes" id="UP000321353">
    <property type="component" value="Chromosome"/>
</dbReference>
<keyword evidence="2 3" id="KW-0450">Lipoyl</keyword>
<evidence type="ECO:0000313" key="6">
    <source>
        <dbReference type="EMBL" id="QEG02521.1"/>
    </source>
</evidence>
<dbReference type="AlphaFoldDB" id="A0A5B9MQK5"/>
<comment type="subunit">
    <text evidence="3">The glycine cleavage system is composed of four proteins: P, T, L and H.</text>
</comment>
<evidence type="ECO:0000256" key="4">
    <source>
        <dbReference type="PIRSR" id="PIRSR617453-50"/>
    </source>
</evidence>
<comment type="cofactor">
    <cofactor evidence="3">
        <name>(R)-lipoate</name>
        <dbReference type="ChEBI" id="CHEBI:83088"/>
    </cofactor>
    <text evidence="3">Binds 1 lipoyl cofactor covalently.</text>
</comment>
<accession>A0A5B9MQK5</accession>
<dbReference type="NCBIfam" id="NF002270">
    <property type="entry name" value="PRK01202.1"/>
    <property type="match status" value="1"/>
</dbReference>
<dbReference type="GO" id="GO:0009249">
    <property type="term" value="P:protein lipoylation"/>
    <property type="evidence" value="ECO:0007669"/>
    <property type="project" value="TreeGrafter"/>
</dbReference>
<dbReference type="PROSITE" id="PS00189">
    <property type="entry name" value="LIPOYL"/>
    <property type="match status" value="1"/>
</dbReference>
<dbReference type="InterPro" id="IPR033753">
    <property type="entry name" value="GCV_H/Fam206"/>
</dbReference>
<dbReference type="CDD" id="cd06848">
    <property type="entry name" value="GCS_H"/>
    <property type="match status" value="1"/>
</dbReference>
<evidence type="ECO:0000256" key="2">
    <source>
        <dbReference type="ARBA" id="ARBA00022823"/>
    </source>
</evidence>
<dbReference type="PANTHER" id="PTHR11715:SF3">
    <property type="entry name" value="GLYCINE CLEAVAGE SYSTEM H PROTEIN-RELATED"/>
    <property type="match status" value="1"/>
</dbReference>
<dbReference type="HAMAP" id="MF_00272">
    <property type="entry name" value="GcvH"/>
    <property type="match status" value="1"/>
</dbReference>
<protein>
    <recommendedName>
        <fullName evidence="3">Glycine cleavage system H protein</fullName>
    </recommendedName>
</protein>
<name>A0A5B9MQK5_9BACT</name>
<dbReference type="Gene3D" id="2.40.50.100">
    <property type="match status" value="1"/>
</dbReference>
<dbReference type="InterPro" id="IPR017453">
    <property type="entry name" value="GCV_H_sub"/>
</dbReference>
<dbReference type="GO" id="GO:0019464">
    <property type="term" value="P:glycine decarboxylation via glycine cleavage system"/>
    <property type="evidence" value="ECO:0007669"/>
    <property type="project" value="UniProtKB-UniRule"/>
</dbReference>
<dbReference type="InterPro" id="IPR003016">
    <property type="entry name" value="2-oxoA_DH_lipoyl-BS"/>
</dbReference>
<proteinExistence type="inferred from homology"/>
<dbReference type="SUPFAM" id="SSF51230">
    <property type="entry name" value="Single hybrid motif"/>
    <property type="match status" value="1"/>
</dbReference>
<feature type="domain" description="Lipoyl-binding" evidence="5">
    <location>
        <begin position="27"/>
        <end position="109"/>
    </location>
</feature>
<evidence type="ECO:0000259" key="5">
    <source>
        <dbReference type="PROSITE" id="PS50968"/>
    </source>
</evidence>
<gene>
    <name evidence="6" type="primary">gcvH_2</name>
    <name evidence="3" type="synonym">gcvH</name>
    <name evidence="6" type="ORF">Mal15_66420</name>
</gene>
<dbReference type="InterPro" id="IPR011053">
    <property type="entry name" value="Single_hybrid_motif"/>
</dbReference>
<comment type="similarity">
    <text evidence="1 3">Belongs to the GcvH family.</text>
</comment>
<comment type="function">
    <text evidence="3">The glycine cleavage system catalyzes the degradation of glycine. The H protein shuttles the methylamine group of glycine from the P protein to the T protein.</text>
</comment>
<reference evidence="6 7" key="1">
    <citation type="submission" date="2019-02" db="EMBL/GenBank/DDBJ databases">
        <title>Planctomycetal bacteria perform biofilm scaping via a novel small molecule.</title>
        <authorList>
            <person name="Jeske O."/>
            <person name="Boedeker C."/>
            <person name="Wiegand S."/>
            <person name="Breitling P."/>
            <person name="Kallscheuer N."/>
            <person name="Jogler M."/>
            <person name="Rohde M."/>
            <person name="Petersen J."/>
            <person name="Medema M.H."/>
            <person name="Surup F."/>
            <person name="Jogler C."/>
        </authorList>
    </citation>
    <scope>NUCLEOTIDE SEQUENCE [LARGE SCALE GENOMIC DNA]</scope>
    <source>
        <strain evidence="6 7">Mal15</strain>
    </source>
</reference>
<feature type="modified residue" description="N6-lipoyllysine" evidence="3 4">
    <location>
        <position position="68"/>
    </location>
</feature>
<dbReference type="InterPro" id="IPR002930">
    <property type="entry name" value="GCV_H"/>
</dbReference>
<dbReference type="KEGG" id="smam:Mal15_66420"/>
<evidence type="ECO:0000256" key="3">
    <source>
        <dbReference type="HAMAP-Rule" id="MF_00272"/>
    </source>
</evidence>
<dbReference type="GO" id="GO:0005829">
    <property type="term" value="C:cytosol"/>
    <property type="evidence" value="ECO:0007669"/>
    <property type="project" value="TreeGrafter"/>
</dbReference>
<dbReference type="PANTHER" id="PTHR11715">
    <property type="entry name" value="GLYCINE CLEAVAGE SYSTEM H PROTEIN"/>
    <property type="match status" value="1"/>
</dbReference>
<evidence type="ECO:0000256" key="1">
    <source>
        <dbReference type="ARBA" id="ARBA00009249"/>
    </source>
</evidence>
<evidence type="ECO:0000313" key="7">
    <source>
        <dbReference type="Proteomes" id="UP000321353"/>
    </source>
</evidence>
<dbReference type="PROSITE" id="PS50968">
    <property type="entry name" value="BIOTINYL_LIPOYL"/>
    <property type="match status" value="1"/>
</dbReference>
<dbReference type="EMBL" id="CP036264">
    <property type="protein sequence ID" value="QEG02521.1"/>
    <property type="molecule type" value="Genomic_DNA"/>
</dbReference>
<dbReference type="InterPro" id="IPR000089">
    <property type="entry name" value="Biotin_lipoyl"/>
</dbReference>
<dbReference type="Pfam" id="PF01597">
    <property type="entry name" value="GCV_H"/>
    <property type="match status" value="1"/>
</dbReference>
<dbReference type="GO" id="GO:0005960">
    <property type="term" value="C:glycine cleavage complex"/>
    <property type="evidence" value="ECO:0007669"/>
    <property type="project" value="InterPro"/>
</dbReference>
<sequence length="133" mass="14597">MSRDKSKLLYAETHEWVDVAEQGGQKIATIGISGFALEQLNDLVYMELPEVGKTIDAGEEFGEVESVKAVSPLYSPVGGEVVEVHAELPDNLEKLNDDPYDFGWIVKLKIDDESALGNLMDFAAYEKQCAESG</sequence>
<organism evidence="6 7">
    <name type="scientific">Stieleria maiorica</name>
    <dbReference type="NCBI Taxonomy" id="2795974"/>
    <lineage>
        <taxon>Bacteria</taxon>
        <taxon>Pseudomonadati</taxon>
        <taxon>Planctomycetota</taxon>
        <taxon>Planctomycetia</taxon>
        <taxon>Pirellulales</taxon>
        <taxon>Pirellulaceae</taxon>
        <taxon>Stieleria</taxon>
    </lineage>
</organism>
<dbReference type="RefSeq" id="WP_147871452.1">
    <property type="nucleotide sequence ID" value="NZ_CP036264.1"/>
</dbReference>